<dbReference type="GO" id="GO:0016491">
    <property type="term" value="F:oxidoreductase activity"/>
    <property type="evidence" value="ECO:0007669"/>
    <property type="project" value="UniProtKB-KW"/>
</dbReference>
<dbReference type="InterPro" id="IPR001258">
    <property type="entry name" value="NHL_repeat"/>
</dbReference>
<dbReference type="OrthoDB" id="9799230at2"/>
<dbReference type="Gene3D" id="3.40.30.10">
    <property type="entry name" value="Glutaredoxin"/>
    <property type="match status" value="1"/>
</dbReference>
<feature type="compositionally biased region" description="Low complexity" evidence="2">
    <location>
        <begin position="36"/>
        <end position="49"/>
    </location>
</feature>
<evidence type="ECO:0000256" key="3">
    <source>
        <dbReference type="SAM" id="SignalP"/>
    </source>
</evidence>
<evidence type="ECO:0000259" key="4">
    <source>
        <dbReference type="PROSITE" id="PS51352"/>
    </source>
</evidence>
<dbReference type="CDD" id="cd14951">
    <property type="entry name" value="NHL-2_like"/>
    <property type="match status" value="1"/>
</dbReference>
<feature type="signal peptide" evidence="3">
    <location>
        <begin position="1"/>
        <end position="26"/>
    </location>
</feature>
<dbReference type="PROSITE" id="PS51352">
    <property type="entry name" value="THIOREDOXIN_2"/>
    <property type="match status" value="1"/>
</dbReference>
<evidence type="ECO:0000256" key="2">
    <source>
        <dbReference type="SAM" id="MobiDB-lite"/>
    </source>
</evidence>
<dbReference type="Gene3D" id="2.120.10.30">
    <property type="entry name" value="TolB, C-terminal domain"/>
    <property type="match status" value="2"/>
</dbReference>
<evidence type="ECO:0000313" key="6">
    <source>
        <dbReference type="Proteomes" id="UP000187735"/>
    </source>
</evidence>
<keyword evidence="6" id="KW-1185">Reference proteome</keyword>
<dbReference type="InterPro" id="IPR045302">
    <property type="entry name" value="NHL2_NHL_rpt_dom"/>
</dbReference>
<dbReference type="InterPro" id="IPR036249">
    <property type="entry name" value="Thioredoxin-like_sf"/>
</dbReference>
<feature type="chain" id="PRO_5013111752" evidence="3">
    <location>
        <begin position="27"/>
        <end position="698"/>
    </location>
</feature>
<dbReference type="RefSeq" id="WP_077027854.1">
    <property type="nucleotide sequence ID" value="NZ_CP017641.1"/>
</dbReference>
<dbReference type="EC" id="1.8.-.-" evidence="5"/>
<dbReference type="STRING" id="1891926.Fuma_06562"/>
<dbReference type="InterPro" id="IPR012336">
    <property type="entry name" value="Thioredoxin-like_fold"/>
</dbReference>
<protein>
    <submittedName>
        <fullName evidence="5">Thiol-disulfide oxidoreductase YkuV</fullName>
        <ecNumber evidence="5">1.8.-.-</ecNumber>
    </submittedName>
</protein>
<evidence type="ECO:0000256" key="1">
    <source>
        <dbReference type="ARBA" id="ARBA00022737"/>
    </source>
</evidence>
<gene>
    <name evidence="5" type="primary">ykuV</name>
    <name evidence="5" type="ORF">Fuma_06562</name>
</gene>
<sequence length="698" mass="75680" precursor="true">MRLRTIPFFLVAGLLLATIIAPSARAWDEDQDSSKAEAATQAASDDAEPAALPANPFPDAVTVSPGILDGGSEWLNTSAPIDLKDLRGKVVLLDFWTYCCINCIHVLPDLKFLEEKYEKELVVIGVHSAKFENEKLSENIRDAILRYEIKHPVVNDNEMLIWRKFGTRSWPTLALIDPEGRFIGSQGGEGNRELFDAVISKIVKYHRAKSTLDETPLVFDLEANNTEPTSLRYPGKLLADAESNRLFISDSNHNRIVVTDLNGNLLHTIGKGTIGSADGDFDRAEFDHPQGMELVGETLYVADTENHLIRVIDLEAETVSTLAGTGKQGRPRDVNGDLKKTKLNSPWDLLHIDGTLFIAMAGPHQIWSHEIGSDTIGVHAGNAREDIINGRLSVSSFAQPSGLTANGDGTLFFVADSEGSSIRSVPVATDGQVTTIAGTSELPRGQSLFAFGDVDAVGKDARFQHPLGVAWHDGSVYVADSYNHKIRKVDVATGEVTTWLGTGKAGDSLSPVQFSEPAGLSIAGDFLYIADTNNHRVCRANLKTKQVSVIELPDVAPPAPPKTRRVPDLANVQLLPKQTVKLGDAAEVAVELAVPAGFKLNSLAPITWEVFQIEGDQILNPTALEGRDEATADGSVGRFQIRLQETEGTATIAIEMSYGYCDTEKGNICRLASTVWKLSLEVTEDATGDTIKLAFPEK</sequence>
<dbReference type="Pfam" id="PF01436">
    <property type="entry name" value="NHL"/>
    <property type="match status" value="2"/>
</dbReference>
<name>A0A1P8WS68_9PLAN</name>
<keyword evidence="5" id="KW-0560">Oxidoreductase</keyword>
<feature type="region of interest" description="Disordered" evidence="2">
    <location>
        <begin position="30"/>
        <end position="49"/>
    </location>
</feature>
<dbReference type="Proteomes" id="UP000187735">
    <property type="component" value="Chromosome"/>
</dbReference>
<reference evidence="5 6" key="1">
    <citation type="journal article" date="2016" name="Front. Microbiol.">
        <title>Fuerstia marisgermanicae gen. nov., sp. nov., an Unusual Member of the Phylum Planctomycetes from the German Wadden Sea.</title>
        <authorList>
            <person name="Kohn T."/>
            <person name="Heuer A."/>
            <person name="Jogler M."/>
            <person name="Vollmers J."/>
            <person name="Boedeker C."/>
            <person name="Bunk B."/>
            <person name="Rast P."/>
            <person name="Borchert D."/>
            <person name="Glockner I."/>
            <person name="Freese H.M."/>
            <person name="Klenk H.P."/>
            <person name="Overmann J."/>
            <person name="Kaster A.K."/>
            <person name="Rohde M."/>
            <person name="Wiegand S."/>
            <person name="Jogler C."/>
        </authorList>
    </citation>
    <scope>NUCLEOTIDE SEQUENCE [LARGE SCALE GENOMIC DNA]</scope>
    <source>
        <strain evidence="5 6">NH11</strain>
    </source>
</reference>
<keyword evidence="1" id="KW-0677">Repeat</keyword>
<keyword evidence="3" id="KW-0732">Signal</keyword>
<dbReference type="PANTHER" id="PTHR46388">
    <property type="entry name" value="NHL REPEAT-CONTAINING PROTEIN 2"/>
    <property type="match status" value="1"/>
</dbReference>
<dbReference type="SUPFAM" id="SSF101898">
    <property type="entry name" value="NHL repeat"/>
    <property type="match status" value="1"/>
</dbReference>
<dbReference type="PANTHER" id="PTHR46388:SF2">
    <property type="entry name" value="NHL REPEAT-CONTAINING PROTEIN 2"/>
    <property type="match status" value="1"/>
</dbReference>
<accession>A0A1P8WS68</accession>
<evidence type="ECO:0000313" key="5">
    <source>
        <dbReference type="EMBL" id="APZ96888.1"/>
    </source>
</evidence>
<dbReference type="InterPro" id="IPR011042">
    <property type="entry name" value="6-blade_b-propeller_TolB-like"/>
</dbReference>
<dbReference type="EMBL" id="CP017641">
    <property type="protein sequence ID" value="APZ96888.1"/>
    <property type="molecule type" value="Genomic_DNA"/>
</dbReference>
<dbReference type="AlphaFoldDB" id="A0A1P8WS68"/>
<dbReference type="InterPro" id="IPR013766">
    <property type="entry name" value="Thioredoxin_domain"/>
</dbReference>
<organism evidence="5 6">
    <name type="scientific">Fuerstiella marisgermanici</name>
    <dbReference type="NCBI Taxonomy" id="1891926"/>
    <lineage>
        <taxon>Bacteria</taxon>
        <taxon>Pseudomonadati</taxon>
        <taxon>Planctomycetota</taxon>
        <taxon>Planctomycetia</taxon>
        <taxon>Planctomycetales</taxon>
        <taxon>Planctomycetaceae</taxon>
        <taxon>Fuerstiella</taxon>
    </lineage>
</organism>
<dbReference type="Pfam" id="PF13905">
    <property type="entry name" value="Thioredoxin_8"/>
    <property type="match status" value="1"/>
</dbReference>
<dbReference type="SUPFAM" id="SSF52833">
    <property type="entry name" value="Thioredoxin-like"/>
    <property type="match status" value="1"/>
</dbReference>
<proteinExistence type="predicted"/>
<dbReference type="CDD" id="cd03012">
    <property type="entry name" value="TlpA_like_DipZ_like"/>
    <property type="match status" value="1"/>
</dbReference>
<feature type="domain" description="Thioredoxin" evidence="4">
    <location>
        <begin position="51"/>
        <end position="204"/>
    </location>
</feature>
<dbReference type="KEGG" id="fmr:Fuma_06562"/>